<keyword evidence="9 12" id="KW-0472">Membrane</keyword>
<dbReference type="Gene3D" id="1.10.287.70">
    <property type="match status" value="1"/>
</dbReference>
<feature type="repeat" description="ANK" evidence="11">
    <location>
        <begin position="350"/>
        <end position="382"/>
    </location>
</feature>
<evidence type="ECO:0000313" key="14">
    <source>
        <dbReference type="Proteomes" id="UP000695000"/>
    </source>
</evidence>
<dbReference type="PANTHER" id="PTHR47143">
    <property type="entry name" value="TRANSIENT RECEPTOR POTENTIAL CATION CHANNEL PROTEIN PAINLESS"/>
    <property type="match status" value="1"/>
</dbReference>
<dbReference type="InterPro" id="IPR052076">
    <property type="entry name" value="TRP_cation_channel"/>
</dbReference>
<keyword evidence="2" id="KW-0813">Transport</keyword>
<evidence type="ECO:0000256" key="6">
    <source>
        <dbReference type="ARBA" id="ARBA00022989"/>
    </source>
</evidence>
<evidence type="ECO:0000313" key="15">
    <source>
        <dbReference type="RefSeq" id="XP_017775892.1"/>
    </source>
</evidence>
<comment type="subcellular location">
    <subcellularLocation>
        <location evidence="1">Membrane</location>
        <topology evidence="1">Multi-pass membrane protein</topology>
    </subcellularLocation>
</comment>
<evidence type="ECO:0000256" key="4">
    <source>
        <dbReference type="ARBA" id="ARBA00022692"/>
    </source>
</evidence>
<keyword evidence="4 12" id="KW-0812">Transmembrane</keyword>
<feature type="transmembrane region" description="Helical" evidence="12">
    <location>
        <begin position="486"/>
        <end position="507"/>
    </location>
</feature>
<dbReference type="Pfam" id="PF00023">
    <property type="entry name" value="Ank"/>
    <property type="match status" value="1"/>
</dbReference>
<evidence type="ECO:0000259" key="13">
    <source>
        <dbReference type="Pfam" id="PF00520"/>
    </source>
</evidence>
<dbReference type="PROSITE" id="PS50088">
    <property type="entry name" value="ANK_REPEAT"/>
    <property type="match status" value="1"/>
</dbReference>
<dbReference type="PANTHER" id="PTHR47143:SF4">
    <property type="entry name" value="TRANSIENT RECEPTOR POTENTIAL CATION CHANNEL PROTEIN PAINLESS"/>
    <property type="match status" value="1"/>
</dbReference>
<keyword evidence="6 12" id="KW-1133">Transmembrane helix</keyword>
<dbReference type="SMART" id="SM00248">
    <property type="entry name" value="ANK"/>
    <property type="match status" value="7"/>
</dbReference>
<evidence type="ECO:0000256" key="5">
    <source>
        <dbReference type="ARBA" id="ARBA00022737"/>
    </source>
</evidence>
<dbReference type="InterPro" id="IPR002110">
    <property type="entry name" value="Ankyrin_rpt"/>
</dbReference>
<keyword evidence="3" id="KW-0716">Sensory transduction</keyword>
<dbReference type="PROSITE" id="PS50297">
    <property type="entry name" value="ANK_REP_REGION"/>
    <property type="match status" value="1"/>
</dbReference>
<feature type="transmembrane region" description="Helical" evidence="12">
    <location>
        <begin position="669"/>
        <end position="690"/>
    </location>
</feature>
<feature type="domain" description="Ion transport" evidence="13">
    <location>
        <begin position="490"/>
        <end position="701"/>
    </location>
</feature>
<keyword evidence="7 11" id="KW-0040">ANK repeat</keyword>
<sequence length="850" mass="98539">MTSKLQRENSVNHHKELFERVKYNSFSNIKDTLSKYPNIINEINYDYDKTILQIACFDLADTIKNETIQILIDYGADVDDPYGSEEYNALHYAVLGQNPDVLKVILLNTKNVNCLDDENNSPLLLLLKDGEEDKDIVECATLLINANIDVNLTNRKNQTCIYWAAKKQYKEVIKLLLDIPNIDIDNYKDSMNKSARSYLTELGFKVDNFKPMELDIEAQLKQLLIDGDEDIFKSEYELYKSKTNYLDLAVDKNLPKAVDFLLKVGCDPNIKLNTKPIITIAGSRGYHEIFKLLIQNFSIRNLTIPENILSEILKCIDLDPIPKKGIDRNICFKYYMEYVTPVNVNIKDDNGSYPLHYSSRYASSDVTKLLLQKGASLANRDKYNVLSVSEMDFETLKEHFDSCITAKPNEESVKEDLTIVFDYNCLLPTSNEIKFDEEMGKSSGIRKDSKETDVILYMSQSSELRNLLLHPLIASFLYMKWQRISFIFWINLFFYLLFCSSFMLYVYNGTQSFLAIMTILLSVREVFQLIVAFKKYYQNFENYIEMLLIGAVIVLLVTNEPTEETKKQLIGIITILATFELLFLLGNLPSLTTNIVMLRRVSYSFFKIFSFYFIIIMAFAFCFYTIFNKDKDSEFESYSQAFFKTAIMLTGELEAGDIEFDKHPITSHLIFIIFVFCIVIILLNLVNGLAVSDTQEIRNEAKLISLIARTEYVAYAEDILFSIQIPAWIAEYYEKFCICQGNNRTPKDSKTILASRVCLFPYYLHDNQLEVYPNQNGRVKFGNRRDQRCKIVLLDNSTVRSARKMIQIRREKDKEHNQLLESLTNIIKNELMELKNLNHFNSNFKNPKLV</sequence>
<evidence type="ECO:0000256" key="12">
    <source>
        <dbReference type="SAM" id="Phobius"/>
    </source>
</evidence>
<dbReference type="Gene3D" id="1.25.40.20">
    <property type="entry name" value="Ankyrin repeat-containing domain"/>
    <property type="match status" value="2"/>
</dbReference>
<evidence type="ECO:0000256" key="1">
    <source>
        <dbReference type="ARBA" id="ARBA00004141"/>
    </source>
</evidence>
<keyword evidence="14" id="KW-1185">Reference proteome</keyword>
<evidence type="ECO:0000256" key="7">
    <source>
        <dbReference type="ARBA" id="ARBA00023043"/>
    </source>
</evidence>
<keyword evidence="8" id="KW-0406">Ion transport</keyword>
<feature type="transmembrane region" description="Helical" evidence="12">
    <location>
        <begin position="609"/>
        <end position="627"/>
    </location>
</feature>
<reference evidence="15" key="1">
    <citation type="submission" date="2025-08" db="UniProtKB">
        <authorList>
            <consortium name="RefSeq"/>
        </authorList>
    </citation>
    <scope>IDENTIFICATION</scope>
    <source>
        <tissue evidence="15">Whole Larva</tissue>
    </source>
</reference>
<protein>
    <submittedName>
        <fullName evidence="15">Transient receptor potential cation channel protein painless-like</fullName>
    </submittedName>
</protein>
<keyword evidence="10" id="KW-0407">Ion channel</keyword>
<name>A0ABM1MMU2_NICVS</name>
<dbReference type="GeneID" id="108562166"/>
<evidence type="ECO:0000256" key="10">
    <source>
        <dbReference type="ARBA" id="ARBA00023303"/>
    </source>
</evidence>
<keyword evidence="5" id="KW-0677">Repeat</keyword>
<accession>A0ABM1MMU2</accession>
<evidence type="ECO:0000256" key="8">
    <source>
        <dbReference type="ARBA" id="ARBA00023065"/>
    </source>
</evidence>
<feature type="transmembrane region" description="Helical" evidence="12">
    <location>
        <begin position="540"/>
        <end position="557"/>
    </location>
</feature>
<feature type="transmembrane region" description="Helical" evidence="12">
    <location>
        <begin position="569"/>
        <end position="588"/>
    </location>
</feature>
<gene>
    <name evidence="15" type="primary">LOC108562166</name>
</gene>
<dbReference type="SUPFAM" id="SSF81324">
    <property type="entry name" value="Voltage-gated potassium channels"/>
    <property type="match status" value="1"/>
</dbReference>
<dbReference type="SUPFAM" id="SSF48403">
    <property type="entry name" value="Ankyrin repeat"/>
    <property type="match status" value="2"/>
</dbReference>
<dbReference type="InterPro" id="IPR005821">
    <property type="entry name" value="Ion_trans_dom"/>
</dbReference>
<evidence type="ECO:0000256" key="9">
    <source>
        <dbReference type="ARBA" id="ARBA00023136"/>
    </source>
</evidence>
<evidence type="ECO:0000256" key="2">
    <source>
        <dbReference type="ARBA" id="ARBA00022448"/>
    </source>
</evidence>
<organism evidence="14 15">
    <name type="scientific">Nicrophorus vespilloides</name>
    <name type="common">Boreal carrion beetle</name>
    <dbReference type="NCBI Taxonomy" id="110193"/>
    <lineage>
        <taxon>Eukaryota</taxon>
        <taxon>Metazoa</taxon>
        <taxon>Ecdysozoa</taxon>
        <taxon>Arthropoda</taxon>
        <taxon>Hexapoda</taxon>
        <taxon>Insecta</taxon>
        <taxon>Pterygota</taxon>
        <taxon>Neoptera</taxon>
        <taxon>Endopterygota</taxon>
        <taxon>Coleoptera</taxon>
        <taxon>Polyphaga</taxon>
        <taxon>Staphyliniformia</taxon>
        <taxon>Silphidae</taxon>
        <taxon>Nicrophorinae</taxon>
        <taxon>Nicrophorus</taxon>
    </lineage>
</organism>
<dbReference type="RefSeq" id="XP_017775892.1">
    <property type="nucleotide sequence ID" value="XM_017920403.1"/>
</dbReference>
<dbReference type="Pfam" id="PF12796">
    <property type="entry name" value="Ank_2"/>
    <property type="match status" value="1"/>
</dbReference>
<dbReference type="Proteomes" id="UP000695000">
    <property type="component" value="Unplaced"/>
</dbReference>
<evidence type="ECO:0000256" key="3">
    <source>
        <dbReference type="ARBA" id="ARBA00022606"/>
    </source>
</evidence>
<dbReference type="Pfam" id="PF00520">
    <property type="entry name" value="Ion_trans"/>
    <property type="match status" value="1"/>
</dbReference>
<dbReference type="InterPro" id="IPR036770">
    <property type="entry name" value="Ankyrin_rpt-contain_sf"/>
</dbReference>
<evidence type="ECO:0000256" key="11">
    <source>
        <dbReference type="PROSITE-ProRule" id="PRU00023"/>
    </source>
</evidence>
<proteinExistence type="predicted"/>